<dbReference type="InterPro" id="IPR027417">
    <property type="entry name" value="P-loop_NTPase"/>
</dbReference>
<dbReference type="SMR" id="A0A445IX80"/>
<gene>
    <name evidence="6" type="ORF">D0Y65_023279</name>
</gene>
<dbReference type="AlphaFoldDB" id="A0A445IX80"/>
<evidence type="ECO:0000256" key="2">
    <source>
        <dbReference type="ARBA" id="ARBA00022737"/>
    </source>
</evidence>
<dbReference type="SUPFAM" id="SSF52540">
    <property type="entry name" value="P-loop containing nucleoside triphosphate hydrolases"/>
    <property type="match status" value="1"/>
</dbReference>
<dbReference type="Pfam" id="PF01582">
    <property type="entry name" value="TIR"/>
    <property type="match status" value="1"/>
</dbReference>
<dbReference type="InterPro" id="IPR058192">
    <property type="entry name" value="WHD_ROQ1-like"/>
</dbReference>
<proteinExistence type="predicted"/>
<dbReference type="InterPro" id="IPR042197">
    <property type="entry name" value="Apaf_helical"/>
</dbReference>
<evidence type="ECO:0000259" key="5">
    <source>
        <dbReference type="PROSITE" id="PS50104"/>
    </source>
</evidence>
<dbReference type="EMBL" id="QZWG01000009">
    <property type="protein sequence ID" value="RZB90772.1"/>
    <property type="molecule type" value="Genomic_DNA"/>
</dbReference>
<dbReference type="FunFam" id="3.40.50.10140:FF:000007">
    <property type="entry name" value="Disease resistance protein (TIR-NBS-LRR class)"/>
    <property type="match status" value="1"/>
</dbReference>
<dbReference type="Gene3D" id="3.40.50.10140">
    <property type="entry name" value="Toll/interleukin-1 receptor homology (TIR) domain"/>
    <property type="match status" value="1"/>
</dbReference>
<feature type="domain" description="TIR" evidence="5">
    <location>
        <begin position="9"/>
        <end position="172"/>
    </location>
</feature>
<keyword evidence="2" id="KW-0677">Repeat</keyword>
<comment type="caution">
    <text evidence="6">The sequence shown here is derived from an EMBL/GenBank/DDBJ whole genome shotgun (WGS) entry which is preliminary data.</text>
</comment>
<keyword evidence="4" id="KW-0520">NAD</keyword>
<dbReference type="InterPro" id="IPR000157">
    <property type="entry name" value="TIR_dom"/>
</dbReference>
<evidence type="ECO:0000313" key="7">
    <source>
        <dbReference type="Proteomes" id="UP000289340"/>
    </source>
</evidence>
<dbReference type="Pfam" id="PF23282">
    <property type="entry name" value="WHD_ROQ1"/>
    <property type="match status" value="1"/>
</dbReference>
<dbReference type="SUPFAM" id="SSF46785">
    <property type="entry name" value="Winged helix' DNA-binding domain"/>
    <property type="match status" value="1"/>
</dbReference>
<evidence type="ECO:0000256" key="4">
    <source>
        <dbReference type="ARBA" id="ARBA00023027"/>
    </source>
</evidence>
<dbReference type="PANTHER" id="PTHR11017:SF263">
    <property type="entry name" value="ADP-RIBOSYL CYCLASE_CYCLIC ADP-RIBOSE HYDROLASE"/>
    <property type="match status" value="1"/>
</dbReference>
<dbReference type="GO" id="GO:0043531">
    <property type="term" value="F:ADP binding"/>
    <property type="evidence" value="ECO:0007669"/>
    <property type="project" value="InterPro"/>
</dbReference>
<keyword evidence="1" id="KW-0433">Leucine-rich repeat</keyword>
<dbReference type="Gene3D" id="1.10.8.430">
    <property type="entry name" value="Helical domain of apoptotic protease-activating factors"/>
    <property type="match status" value="1"/>
</dbReference>
<dbReference type="InterPro" id="IPR002182">
    <property type="entry name" value="NB-ARC"/>
</dbReference>
<dbReference type="GO" id="GO:0007165">
    <property type="term" value="P:signal transduction"/>
    <property type="evidence" value="ECO:0007669"/>
    <property type="project" value="InterPro"/>
</dbReference>
<sequence>MSNKAAPEIKYDVFVSFRGQDIRDGFLSHLIDTFERKKINFFVDYNLEKGDEIWPSLVGAIRGSLILLVIFSPDYASSCWCLEELVKILECREEYGRIVIPVFYHIQPTHVRHQLGSYAEAFAVHGRKQMMKVQHWRHALNKSADLAGIDSSKFPNDAAVLNEIVDLVLKRLVKPHVISKGLVGIEEKITTVESWIRKEPKDNLLIGIWGMGGIGKTTLAEEIFNKLQYEYEGCYFLANEREESKNHGIISLKKRIFSGLLRLRYDDVEIYTENSLPDNILRRIGHMKVLIVLDDVSDSDHLGKLLGTLDNFGSGSRILVTTRDEQVLKAKKVKKTYHLTELSFDKTLELFNLNAFNQSDRQKEYYELSLRVVNYAKGIPLVVKVLAGLLHGKNKEEWESLLDKLKKIPPTKVYEVMKLSYDGLDRKEQQIFLDLACFFLRSNIMVNTCELKSLLKDTESDNSVFYALERLKDKALITISEDNYVSMHDSLQEMAWEIIRRESSIAGSHSRLWDSDDIAEALKNGKNTEDIRSLQIDMRNLKKQKLSHDIFTNMSKLQFLKISGKYNDDLLNILAEGLQFLETELRFLYWDYYPLKSLPENFIARRLVILEFPFGRMKKLWDGVQNLVNLKKVDLTSSNKLEELPDLSGATNLEELKLGGCSMLTSVHPSIFSLPKLEKLFLINCKSLTIVTSDSKLCSLSHLYLLFCENLREFSLISDNMKELRLGWTNVRALPSSFGYQSKLKSLDLRRSKIEKLPSSINNLTQLLHLDIRYCRELQTIPELPMFLEILDAECCTSLQTLPELPRFLKTLNIRECKSLLTLPVLPLFLKTLDASECISLKTVLLSPSTAVEQLKENSKRILFWNCLNLNIYSLAAIGQNAQTNVMKFAGQHLSTPNHHHVENYSDYKDNYGSYQAVYAYPASNVPPWLEYKTRNDYIIIDLSSAPPSPLLGFIFGFVFGESTDMNERREVNITISDVKGKGKRETNRVRMYIDYGIGKIISDQVCVIYDQRCSDFLKRRAENQTSFIIQVTIQAQWAVDPGLKEFGVSPISTLTYKSFIDIEEMELHDSD</sequence>
<dbReference type="SUPFAM" id="SSF52058">
    <property type="entry name" value="L domain-like"/>
    <property type="match status" value="1"/>
</dbReference>
<dbReference type="PROSITE" id="PS50104">
    <property type="entry name" value="TIR"/>
    <property type="match status" value="1"/>
</dbReference>
<dbReference type="Gramene" id="XM_028323820.1">
    <property type="protein sequence ID" value="XP_028179621.1"/>
    <property type="gene ID" value="LOC114366821"/>
</dbReference>
<reference evidence="6 7" key="1">
    <citation type="submission" date="2018-09" db="EMBL/GenBank/DDBJ databases">
        <title>A high-quality reference genome of wild soybean provides a powerful tool to mine soybean genomes.</title>
        <authorList>
            <person name="Xie M."/>
            <person name="Chung C.Y.L."/>
            <person name="Li M.-W."/>
            <person name="Wong F.-L."/>
            <person name="Chan T.-F."/>
            <person name="Lam H.-M."/>
        </authorList>
    </citation>
    <scope>NUCLEOTIDE SEQUENCE [LARGE SCALE GENOMIC DNA]</scope>
    <source>
        <strain evidence="7">cv. W05</strain>
        <tissue evidence="6">Hypocotyl of etiolated seedlings</tissue>
    </source>
</reference>
<dbReference type="PANTHER" id="PTHR11017">
    <property type="entry name" value="LEUCINE-RICH REPEAT-CONTAINING PROTEIN"/>
    <property type="match status" value="1"/>
</dbReference>
<dbReference type="Gene3D" id="3.40.50.300">
    <property type="entry name" value="P-loop containing nucleotide triphosphate hydrolases"/>
    <property type="match status" value="1"/>
</dbReference>
<dbReference type="InterPro" id="IPR036390">
    <property type="entry name" value="WH_DNA-bd_sf"/>
</dbReference>
<dbReference type="InterPro" id="IPR032675">
    <property type="entry name" value="LRR_dom_sf"/>
</dbReference>
<organism evidence="6 7">
    <name type="scientific">Glycine soja</name>
    <name type="common">Wild soybean</name>
    <dbReference type="NCBI Taxonomy" id="3848"/>
    <lineage>
        <taxon>Eukaryota</taxon>
        <taxon>Viridiplantae</taxon>
        <taxon>Streptophyta</taxon>
        <taxon>Embryophyta</taxon>
        <taxon>Tracheophyta</taxon>
        <taxon>Spermatophyta</taxon>
        <taxon>Magnoliopsida</taxon>
        <taxon>eudicotyledons</taxon>
        <taxon>Gunneridae</taxon>
        <taxon>Pentapetalae</taxon>
        <taxon>rosids</taxon>
        <taxon>fabids</taxon>
        <taxon>Fabales</taxon>
        <taxon>Fabaceae</taxon>
        <taxon>Papilionoideae</taxon>
        <taxon>50 kb inversion clade</taxon>
        <taxon>NPAAA clade</taxon>
        <taxon>indigoferoid/millettioid clade</taxon>
        <taxon>Phaseoleae</taxon>
        <taxon>Glycine</taxon>
        <taxon>Glycine subgen. Soja</taxon>
    </lineage>
</organism>
<dbReference type="InterPro" id="IPR044974">
    <property type="entry name" value="Disease_R_plants"/>
</dbReference>
<dbReference type="Proteomes" id="UP000289340">
    <property type="component" value="Chromosome 9"/>
</dbReference>
<evidence type="ECO:0000256" key="3">
    <source>
        <dbReference type="ARBA" id="ARBA00022821"/>
    </source>
</evidence>
<dbReference type="InterPro" id="IPR035897">
    <property type="entry name" value="Toll_tir_struct_dom_sf"/>
</dbReference>
<dbReference type="SMART" id="SM00255">
    <property type="entry name" value="TIR"/>
    <property type="match status" value="1"/>
</dbReference>
<name>A0A445IX80_GLYSO</name>
<keyword evidence="7" id="KW-1185">Reference proteome</keyword>
<accession>A0A445IX80</accession>
<keyword evidence="3" id="KW-0611">Plant defense</keyword>
<dbReference type="Gene3D" id="3.80.10.10">
    <property type="entry name" value="Ribonuclease Inhibitor"/>
    <property type="match status" value="2"/>
</dbReference>
<dbReference type="SUPFAM" id="SSF52200">
    <property type="entry name" value="Toll/Interleukin receptor TIR domain"/>
    <property type="match status" value="1"/>
</dbReference>
<dbReference type="GO" id="GO:0006952">
    <property type="term" value="P:defense response"/>
    <property type="evidence" value="ECO:0007669"/>
    <property type="project" value="UniProtKB-KW"/>
</dbReference>
<evidence type="ECO:0000313" key="6">
    <source>
        <dbReference type="EMBL" id="RZB90772.1"/>
    </source>
</evidence>
<dbReference type="Pfam" id="PF00931">
    <property type="entry name" value="NB-ARC"/>
    <property type="match status" value="1"/>
</dbReference>
<evidence type="ECO:0000256" key="1">
    <source>
        <dbReference type="ARBA" id="ARBA00022614"/>
    </source>
</evidence>
<protein>
    <submittedName>
        <fullName evidence="6">Putative disease resistance protein</fullName>
    </submittedName>
</protein>
<dbReference type="PRINTS" id="PR00364">
    <property type="entry name" value="DISEASERSIST"/>
</dbReference>